<sequence length="68" mass="7734">MDVALGHKDKARLDLEVVGGNGRISDAWLDVLESWDELVPHCSRWFLLIVAIVVHLILCRHGFHLNFS</sequence>
<proteinExistence type="predicted"/>
<accession>A0AAV2D0B3</accession>
<dbReference type="Proteomes" id="UP001497516">
    <property type="component" value="Chromosome 10"/>
</dbReference>
<dbReference type="AlphaFoldDB" id="A0AAV2D0B3"/>
<name>A0AAV2D0B3_9ROSI</name>
<protein>
    <recommendedName>
        <fullName evidence="4">Transmembrane protein</fullName>
    </recommendedName>
</protein>
<keyword evidence="3" id="KW-1185">Reference proteome</keyword>
<dbReference type="EMBL" id="OZ034814">
    <property type="protein sequence ID" value="CAL1361875.1"/>
    <property type="molecule type" value="Genomic_DNA"/>
</dbReference>
<gene>
    <name evidence="2" type="ORF">LTRI10_LOCUS9197</name>
</gene>
<evidence type="ECO:0000256" key="1">
    <source>
        <dbReference type="SAM" id="Phobius"/>
    </source>
</evidence>
<feature type="transmembrane region" description="Helical" evidence="1">
    <location>
        <begin position="45"/>
        <end position="63"/>
    </location>
</feature>
<evidence type="ECO:0000313" key="2">
    <source>
        <dbReference type="EMBL" id="CAL1361875.1"/>
    </source>
</evidence>
<evidence type="ECO:0000313" key="3">
    <source>
        <dbReference type="Proteomes" id="UP001497516"/>
    </source>
</evidence>
<keyword evidence="1" id="KW-1133">Transmembrane helix</keyword>
<organism evidence="2 3">
    <name type="scientific">Linum trigynum</name>
    <dbReference type="NCBI Taxonomy" id="586398"/>
    <lineage>
        <taxon>Eukaryota</taxon>
        <taxon>Viridiplantae</taxon>
        <taxon>Streptophyta</taxon>
        <taxon>Embryophyta</taxon>
        <taxon>Tracheophyta</taxon>
        <taxon>Spermatophyta</taxon>
        <taxon>Magnoliopsida</taxon>
        <taxon>eudicotyledons</taxon>
        <taxon>Gunneridae</taxon>
        <taxon>Pentapetalae</taxon>
        <taxon>rosids</taxon>
        <taxon>fabids</taxon>
        <taxon>Malpighiales</taxon>
        <taxon>Linaceae</taxon>
        <taxon>Linum</taxon>
    </lineage>
</organism>
<keyword evidence="1" id="KW-0472">Membrane</keyword>
<reference evidence="2 3" key="1">
    <citation type="submission" date="2024-04" db="EMBL/GenBank/DDBJ databases">
        <authorList>
            <person name="Fracassetti M."/>
        </authorList>
    </citation>
    <scope>NUCLEOTIDE SEQUENCE [LARGE SCALE GENOMIC DNA]</scope>
</reference>
<keyword evidence="1" id="KW-0812">Transmembrane</keyword>
<evidence type="ECO:0008006" key="4">
    <source>
        <dbReference type="Google" id="ProtNLM"/>
    </source>
</evidence>